<keyword evidence="4 6" id="KW-0472">Membrane</keyword>
<name>A0A9P9ADH1_9PEZI</name>
<evidence type="ECO:0000313" key="9">
    <source>
        <dbReference type="Proteomes" id="UP000770015"/>
    </source>
</evidence>
<comment type="caution">
    <text evidence="8">The sequence shown here is derived from an EMBL/GenBank/DDBJ whole genome shotgun (WGS) entry which is preliminary data.</text>
</comment>
<sequence>MARQTFFVCLLLSAVSFSSAAGRCYYPNGAQSFDNFPCDVDAEDGPCCHGSQGWACLDNKLCRGPDGNVVRGSCSDPTWDSPECSHFCLSASTGGTDLISCSNVTGIDTSYCCDHTVNCCNSGVGRFDVLPSEPQVVATWNRASSQYITVPTSSKASSTSSAPESTPTTLVSTSAAPSSTPSEETSQSAAPAESTSGPTSGGSEGEMSIAVKAGIGAGAGAGAILVAVIVYLLLKVRRNKRQLQESRAAPQVLDVYQAYPRYPDPPPHEDTPGKWAAWHDPDVKETRPRPAERMEMDGRPRQPHWTRVELPAD</sequence>
<keyword evidence="3 6" id="KW-1133">Transmembrane helix</keyword>
<dbReference type="GO" id="GO:0016020">
    <property type="term" value="C:membrane"/>
    <property type="evidence" value="ECO:0007669"/>
    <property type="project" value="UniProtKB-SubCell"/>
</dbReference>
<protein>
    <submittedName>
        <fullName evidence="8">Uncharacterized protein</fullName>
    </submittedName>
</protein>
<evidence type="ECO:0000256" key="5">
    <source>
        <dbReference type="SAM" id="MobiDB-lite"/>
    </source>
</evidence>
<dbReference type="Proteomes" id="UP000770015">
    <property type="component" value="Unassembled WGS sequence"/>
</dbReference>
<dbReference type="PANTHER" id="PTHR15549">
    <property type="entry name" value="PAIRED IMMUNOGLOBULIN-LIKE TYPE 2 RECEPTOR"/>
    <property type="match status" value="1"/>
</dbReference>
<feature type="compositionally biased region" description="Basic and acidic residues" evidence="5">
    <location>
        <begin position="266"/>
        <end position="300"/>
    </location>
</feature>
<evidence type="ECO:0000256" key="4">
    <source>
        <dbReference type="ARBA" id="ARBA00023136"/>
    </source>
</evidence>
<organism evidence="8 9">
    <name type="scientific">Plectosphaerella plurivora</name>
    <dbReference type="NCBI Taxonomy" id="936078"/>
    <lineage>
        <taxon>Eukaryota</taxon>
        <taxon>Fungi</taxon>
        <taxon>Dikarya</taxon>
        <taxon>Ascomycota</taxon>
        <taxon>Pezizomycotina</taxon>
        <taxon>Sordariomycetes</taxon>
        <taxon>Hypocreomycetidae</taxon>
        <taxon>Glomerellales</taxon>
        <taxon>Plectosphaerellaceae</taxon>
        <taxon>Plectosphaerella</taxon>
    </lineage>
</organism>
<gene>
    <name evidence="8" type="ORF">F5X68DRAFT_201757</name>
</gene>
<dbReference type="GO" id="GO:0071944">
    <property type="term" value="C:cell periphery"/>
    <property type="evidence" value="ECO:0007669"/>
    <property type="project" value="UniProtKB-ARBA"/>
</dbReference>
<keyword evidence="2 6" id="KW-0812">Transmembrane</keyword>
<feature type="chain" id="PRO_5040341156" evidence="7">
    <location>
        <begin position="21"/>
        <end position="313"/>
    </location>
</feature>
<dbReference type="EMBL" id="JAGSXJ010000005">
    <property type="protein sequence ID" value="KAH6691355.1"/>
    <property type="molecule type" value="Genomic_DNA"/>
</dbReference>
<evidence type="ECO:0000256" key="1">
    <source>
        <dbReference type="ARBA" id="ARBA00004167"/>
    </source>
</evidence>
<feature type="region of interest" description="Disordered" evidence="5">
    <location>
        <begin position="151"/>
        <end position="204"/>
    </location>
</feature>
<dbReference type="InterPro" id="IPR051694">
    <property type="entry name" value="Immunoregulatory_rcpt-like"/>
</dbReference>
<feature type="transmembrane region" description="Helical" evidence="6">
    <location>
        <begin position="213"/>
        <end position="234"/>
    </location>
</feature>
<comment type="subcellular location">
    <subcellularLocation>
        <location evidence="1">Membrane</location>
        <topology evidence="1">Single-pass membrane protein</topology>
    </subcellularLocation>
</comment>
<dbReference type="AlphaFoldDB" id="A0A9P9ADH1"/>
<evidence type="ECO:0000256" key="2">
    <source>
        <dbReference type="ARBA" id="ARBA00022692"/>
    </source>
</evidence>
<proteinExistence type="predicted"/>
<evidence type="ECO:0000256" key="7">
    <source>
        <dbReference type="SAM" id="SignalP"/>
    </source>
</evidence>
<dbReference type="OrthoDB" id="4848027at2759"/>
<feature type="compositionally biased region" description="Low complexity" evidence="5">
    <location>
        <begin position="151"/>
        <end position="198"/>
    </location>
</feature>
<keyword evidence="9" id="KW-1185">Reference proteome</keyword>
<evidence type="ECO:0000256" key="3">
    <source>
        <dbReference type="ARBA" id="ARBA00022989"/>
    </source>
</evidence>
<feature type="region of interest" description="Disordered" evidence="5">
    <location>
        <begin position="265"/>
        <end position="313"/>
    </location>
</feature>
<evidence type="ECO:0000313" key="8">
    <source>
        <dbReference type="EMBL" id="KAH6691355.1"/>
    </source>
</evidence>
<accession>A0A9P9ADH1</accession>
<feature type="signal peptide" evidence="7">
    <location>
        <begin position="1"/>
        <end position="20"/>
    </location>
</feature>
<evidence type="ECO:0000256" key="6">
    <source>
        <dbReference type="SAM" id="Phobius"/>
    </source>
</evidence>
<keyword evidence="7" id="KW-0732">Signal</keyword>
<reference evidence="8" key="1">
    <citation type="journal article" date="2021" name="Nat. Commun.">
        <title>Genetic determinants of endophytism in the Arabidopsis root mycobiome.</title>
        <authorList>
            <person name="Mesny F."/>
            <person name="Miyauchi S."/>
            <person name="Thiergart T."/>
            <person name="Pickel B."/>
            <person name="Atanasova L."/>
            <person name="Karlsson M."/>
            <person name="Huettel B."/>
            <person name="Barry K.W."/>
            <person name="Haridas S."/>
            <person name="Chen C."/>
            <person name="Bauer D."/>
            <person name="Andreopoulos W."/>
            <person name="Pangilinan J."/>
            <person name="LaButti K."/>
            <person name="Riley R."/>
            <person name="Lipzen A."/>
            <person name="Clum A."/>
            <person name="Drula E."/>
            <person name="Henrissat B."/>
            <person name="Kohler A."/>
            <person name="Grigoriev I.V."/>
            <person name="Martin F.M."/>
            <person name="Hacquard S."/>
        </authorList>
    </citation>
    <scope>NUCLEOTIDE SEQUENCE</scope>
    <source>
        <strain evidence="8">MPI-SDFR-AT-0117</strain>
    </source>
</reference>